<protein>
    <submittedName>
        <fullName evidence="4">Uncharacterized protein</fullName>
    </submittedName>
</protein>
<organism evidence="4 5">
    <name type="scientific">Hypothenemus hampei</name>
    <name type="common">Coffee berry borer</name>
    <dbReference type="NCBI Taxonomy" id="57062"/>
    <lineage>
        <taxon>Eukaryota</taxon>
        <taxon>Metazoa</taxon>
        <taxon>Ecdysozoa</taxon>
        <taxon>Arthropoda</taxon>
        <taxon>Hexapoda</taxon>
        <taxon>Insecta</taxon>
        <taxon>Pterygota</taxon>
        <taxon>Neoptera</taxon>
        <taxon>Endopterygota</taxon>
        <taxon>Coleoptera</taxon>
        <taxon>Polyphaga</taxon>
        <taxon>Cucujiformia</taxon>
        <taxon>Curculionidae</taxon>
        <taxon>Scolytinae</taxon>
        <taxon>Hypothenemus</taxon>
    </lineage>
</organism>
<name>A0ABD1EFQ2_HYPHA</name>
<comment type="caution">
    <text evidence="4">The sequence shown here is derived from an EMBL/GenBank/DDBJ whole genome shotgun (WGS) entry which is preliminary data.</text>
</comment>
<dbReference type="CDD" id="cd17336">
    <property type="entry name" value="MFS_SLCO_OATP"/>
    <property type="match status" value="1"/>
</dbReference>
<feature type="transmembrane region" description="Helical" evidence="3">
    <location>
        <begin position="180"/>
        <end position="201"/>
    </location>
</feature>
<evidence type="ECO:0000256" key="2">
    <source>
        <dbReference type="SAM" id="MobiDB-lite"/>
    </source>
</evidence>
<feature type="transmembrane region" description="Helical" evidence="3">
    <location>
        <begin position="125"/>
        <end position="142"/>
    </location>
</feature>
<feature type="transmembrane region" description="Helical" evidence="3">
    <location>
        <begin position="54"/>
        <end position="73"/>
    </location>
</feature>
<keyword evidence="3" id="KW-1133">Transmembrane helix</keyword>
<feature type="compositionally biased region" description="Basic and acidic residues" evidence="2">
    <location>
        <begin position="674"/>
        <end position="692"/>
    </location>
</feature>
<keyword evidence="5" id="KW-1185">Reference proteome</keyword>
<evidence type="ECO:0000313" key="5">
    <source>
        <dbReference type="Proteomes" id="UP001566132"/>
    </source>
</evidence>
<feature type="transmembrane region" description="Helical" evidence="3">
    <location>
        <begin position="587"/>
        <end position="614"/>
    </location>
</feature>
<dbReference type="InterPro" id="IPR036259">
    <property type="entry name" value="MFS_trans_sf"/>
</dbReference>
<feature type="region of interest" description="Disordered" evidence="2">
    <location>
        <begin position="641"/>
        <end position="696"/>
    </location>
</feature>
<evidence type="ECO:0000256" key="1">
    <source>
        <dbReference type="ARBA" id="ARBA00023157"/>
    </source>
</evidence>
<dbReference type="AlphaFoldDB" id="A0ABD1EFQ2"/>
<keyword evidence="1" id="KW-1015">Disulfide bond</keyword>
<feature type="transmembrane region" description="Helical" evidence="3">
    <location>
        <begin position="507"/>
        <end position="531"/>
    </location>
</feature>
<reference evidence="4 5" key="1">
    <citation type="submission" date="2024-05" db="EMBL/GenBank/DDBJ databases">
        <title>Genetic variation in Jamaican populations of the coffee berry borer (Hypothenemus hampei).</title>
        <authorList>
            <person name="Errbii M."/>
            <person name="Myrie A."/>
        </authorList>
    </citation>
    <scope>NUCLEOTIDE SEQUENCE [LARGE SCALE GENOMIC DNA]</scope>
    <source>
        <strain evidence="4">JA-Hopewell-2020-01-JO</strain>
        <tissue evidence="4">Whole body</tissue>
    </source>
</reference>
<dbReference type="SUPFAM" id="SSF103473">
    <property type="entry name" value="MFS general substrate transporter"/>
    <property type="match status" value="1"/>
</dbReference>
<proteinExistence type="predicted"/>
<dbReference type="EMBL" id="JBDJPC010000008">
    <property type="protein sequence ID" value="KAL1493461.1"/>
    <property type="molecule type" value="Genomic_DNA"/>
</dbReference>
<dbReference type="InterPro" id="IPR004156">
    <property type="entry name" value="OATP"/>
</dbReference>
<keyword evidence="3" id="KW-0812">Transmembrane</keyword>
<dbReference type="Gene3D" id="1.20.1250.20">
    <property type="entry name" value="MFS general substrate transporter like domains"/>
    <property type="match status" value="1"/>
</dbReference>
<feature type="transmembrane region" description="Helical" evidence="3">
    <location>
        <begin position="250"/>
        <end position="273"/>
    </location>
</feature>
<sequence length="781" mass="86298">MVHPTELLRTDSTGDGGSFVAPVGDYKNDVDCGCSALPCLGQRLNLEKYAKPRYFVTVLALTASFSGIIVKYFRGTSQVWSQHYNITPDTIDWLIYINEVFVGILAIFVAYLGNKMHRPKWLGGLTIYLGVSCFIVAIPEIYQPFRTGETDINVVNGRVLCQIPMSMDLKDLNVDINNQIVAFTILIMFQVVYALFTISFVSHGVTYIDDNTSPSHSPAFFAIVFAAQRMGKQSGIFAAWIPHMTSSESIFISILWLMVAALLILVGSLVAMFPKIMPNILLRKSVNSLLSIASGNAITDTCNKSEDGFFVSLWRVLKNRVLLLNIAAMMSMQAAVINFNIKEKNFNQSKYHVSKYNDASGYSDPTLIQFSTNILRQPLIAVSYIIVGLVIAKVRPRPKLLVLWNIKVFVTVFVTFALTRFFKCAGKLNNEINGRLTHPYCSWNCGCSLDGSFQPICLNGQTHFSPCWAGCTSFDSSLKIYGNCTCGTDGRTIAADGSCDADNCSTYWAFAQAHAVISSALLGTTFITTIFITLRSVATKDKALALGLYLSLISLVAYLPVRAIYDAGAGNFCQIWGKSKCQFYSEYFALFVAIITLCFKALAILVSVALVFFVKDLELYKNNSARDSDLSFLRRPENYRAERSDNSNNNNVDNREDIVPGSSSRNLESSALIHDNKQRSESLGDRSNKGDRINMYLSDGDLVPSLEPRLAKTTSKNSNNSGLSTDSSLAAIANAVGDDHDSDFSTIQRPTRVNQLEKKAQRTLSNTNTSPSSNNIQETEF</sequence>
<dbReference type="PANTHER" id="PTHR11388:SF158">
    <property type="entry name" value="ORGANIC ANION TRANSPORTING POLYPEPTIDE 33EB"/>
    <property type="match status" value="1"/>
</dbReference>
<feature type="transmembrane region" description="Helical" evidence="3">
    <location>
        <begin position="93"/>
        <end position="113"/>
    </location>
</feature>
<accession>A0ABD1EFQ2</accession>
<gene>
    <name evidence="4" type="ORF">ABEB36_011508</name>
</gene>
<feature type="transmembrane region" description="Helical" evidence="3">
    <location>
        <begin position="401"/>
        <end position="422"/>
    </location>
</feature>
<dbReference type="Pfam" id="PF03137">
    <property type="entry name" value="OATP"/>
    <property type="match status" value="1"/>
</dbReference>
<dbReference type="PANTHER" id="PTHR11388">
    <property type="entry name" value="ORGANIC ANION TRANSPORTER"/>
    <property type="match status" value="1"/>
</dbReference>
<dbReference type="Proteomes" id="UP001566132">
    <property type="component" value="Unassembled WGS sequence"/>
</dbReference>
<feature type="compositionally biased region" description="Low complexity" evidence="2">
    <location>
        <begin position="765"/>
        <end position="775"/>
    </location>
</feature>
<feature type="transmembrane region" description="Helical" evidence="3">
    <location>
        <begin position="322"/>
        <end position="341"/>
    </location>
</feature>
<keyword evidence="3" id="KW-0472">Membrane</keyword>
<feature type="region of interest" description="Disordered" evidence="2">
    <location>
        <begin position="739"/>
        <end position="781"/>
    </location>
</feature>
<evidence type="ECO:0000313" key="4">
    <source>
        <dbReference type="EMBL" id="KAL1493461.1"/>
    </source>
</evidence>
<feature type="transmembrane region" description="Helical" evidence="3">
    <location>
        <begin position="543"/>
        <end position="561"/>
    </location>
</feature>
<feature type="compositionally biased region" description="Polar residues" evidence="2">
    <location>
        <begin position="744"/>
        <end position="754"/>
    </location>
</feature>
<evidence type="ECO:0000256" key="3">
    <source>
        <dbReference type="SAM" id="Phobius"/>
    </source>
</evidence>